<dbReference type="SUPFAM" id="SSF159941">
    <property type="entry name" value="MM3350-like"/>
    <property type="match status" value="1"/>
</dbReference>
<gene>
    <name evidence="2" type="ORF">GCM10009831_04350</name>
</gene>
<dbReference type="InterPro" id="IPR012912">
    <property type="entry name" value="Plasmid_pRiA4b_Orf3-like"/>
</dbReference>
<organism evidence="2 3">
    <name type="scientific">Dietzia cercidiphylli</name>
    <dbReference type="NCBI Taxonomy" id="498199"/>
    <lineage>
        <taxon>Bacteria</taxon>
        <taxon>Bacillati</taxon>
        <taxon>Actinomycetota</taxon>
        <taxon>Actinomycetes</taxon>
        <taxon>Mycobacteriales</taxon>
        <taxon>Dietziaceae</taxon>
        <taxon>Dietzia</taxon>
    </lineage>
</organism>
<evidence type="ECO:0000313" key="2">
    <source>
        <dbReference type="EMBL" id="GAA1699208.1"/>
    </source>
</evidence>
<dbReference type="Gene3D" id="3.10.290.30">
    <property type="entry name" value="MM3350-like"/>
    <property type="match status" value="1"/>
</dbReference>
<dbReference type="Proteomes" id="UP001500383">
    <property type="component" value="Unassembled WGS sequence"/>
</dbReference>
<protein>
    <recommendedName>
        <fullName evidence="1">Plasmid pRiA4b Orf3-like domain-containing protein</fullName>
    </recommendedName>
</protein>
<dbReference type="Pfam" id="PF07929">
    <property type="entry name" value="PRiA4_ORF3"/>
    <property type="match status" value="1"/>
</dbReference>
<sequence>MTPSTDRPYGPGDLTADELKHAVLDALASAGVPQTELMASLAAGADYQSPWERPAVNRRHPRRETPVIYRVKVELLDSSPPIWRRLDLRSDLMLPRLHLILQEAMGWTNSHLHEFVHASSRRDRDAEHFASMDYPDAGEMGELDEADVRLDELAHSVGDRFLYLYDFGDSWWHRVTVEKVLEPDDDDDEIPDATVVAGRRACPPEDCGGIWSYNEWIAGGEEFDSDGWGPEVLEFWAGWDAEEFDLEDVQRRVVGIADTPATLREVQRDEAAKLQILLERVGDGVKLTAAGYLPPTMVEQLMSDTGWDRKWIGKNNREDLTFPIWQLRDWARALGLVRKYRGELRPTRRGTALKNDRDALAELITRSLPHDRLYGTPLDWW</sequence>
<dbReference type="EMBL" id="BAAAQG010000003">
    <property type="protein sequence ID" value="GAA1699208.1"/>
    <property type="molecule type" value="Genomic_DNA"/>
</dbReference>
<proteinExistence type="predicted"/>
<comment type="caution">
    <text evidence="2">The sequence shown here is derived from an EMBL/GenBank/DDBJ whole genome shotgun (WGS) entry which is preliminary data.</text>
</comment>
<evidence type="ECO:0000259" key="1">
    <source>
        <dbReference type="Pfam" id="PF07929"/>
    </source>
</evidence>
<dbReference type="PANTHER" id="PTHR41878">
    <property type="entry name" value="LEXA REPRESSOR-RELATED"/>
    <property type="match status" value="1"/>
</dbReference>
<reference evidence="2 3" key="1">
    <citation type="journal article" date="2019" name="Int. J. Syst. Evol. Microbiol.">
        <title>The Global Catalogue of Microorganisms (GCM) 10K type strain sequencing project: providing services to taxonomists for standard genome sequencing and annotation.</title>
        <authorList>
            <consortium name="The Broad Institute Genomics Platform"/>
            <consortium name="The Broad Institute Genome Sequencing Center for Infectious Disease"/>
            <person name="Wu L."/>
            <person name="Ma J."/>
        </authorList>
    </citation>
    <scope>NUCLEOTIDE SEQUENCE [LARGE SCALE GENOMIC DNA]</scope>
    <source>
        <strain evidence="2 3">JCM 16002</strain>
    </source>
</reference>
<keyword evidence="3" id="KW-1185">Reference proteome</keyword>
<feature type="domain" description="Plasmid pRiA4b Orf3-like" evidence="1">
    <location>
        <begin position="68"/>
        <end position="247"/>
    </location>
</feature>
<accession>A0ABN2I5V9</accession>
<evidence type="ECO:0000313" key="3">
    <source>
        <dbReference type="Proteomes" id="UP001500383"/>
    </source>
</evidence>
<name>A0ABN2I5V9_9ACTN</name>
<dbReference type="RefSeq" id="WP_182659100.1">
    <property type="nucleotide sequence ID" value="NZ_BAAAQG010000003.1"/>
</dbReference>
<dbReference type="PANTHER" id="PTHR41878:SF1">
    <property type="entry name" value="TNPR PROTEIN"/>
    <property type="match status" value="1"/>
</dbReference>
<dbReference type="InterPro" id="IPR024047">
    <property type="entry name" value="MM3350-like_sf"/>
</dbReference>